<evidence type="ECO:0000313" key="1">
    <source>
        <dbReference type="EMBL" id="MPN07354.1"/>
    </source>
</evidence>
<dbReference type="AlphaFoldDB" id="A0A645F416"/>
<reference evidence="1" key="1">
    <citation type="submission" date="2019-08" db="EMBL/GenBank/DDBJ databases">
        <authorList>
            <person name="Kucharzyk K."/>
            <person name="Murdoch R.W."/>
            <person name="Higgins S."/>
            <person name="Loffler F."/>
        </authorList>
    </citation>
    <scope>NUCLEOTIDE SEQUENCE</scope>
</reference>
<dbReference type="EMBL" id="VSSQ01053317">
    <property type="protein sequence ID" value="MPN07354.1"/>
    <property type="molecule type" value="Genomic_DNA"/>
</dbReference>
<name>A0A645F416_9ZZZZ</name>
<accession>A0A645F416</accession>
<protein>
    <submittedName>
        <fullName evidence="1">Uncharacterized protein</fullName>
    </submittedName>
</protein>
<gene>
    <name evidence="1" type="ORF">SDC9_154620</name>
</gene>
<proteinExistence type="predicted"/>
<sequence>MKQTNNDIKTSFIGIDMSFTLNIETNYSPQEVCEAIRSALEHEKHVAKYKIKRYSTICQGYEEKLGYSSSELRGMFEAGKIGDSDFVDWYAAKRELDHWNNKLKILSGVSLSL</sequence>
<organism evidence="1">
    <name type="scientific">bioreactor metagenome</name>
    <dbReference type="NCBI Taxonomy" id="1076179"/>
    <lineage>
        <taxon>unclassified sequences</taxon>
        <taxon>metagenomes</taxon>
        <taxon>ecological metagenomes</taxon>
    </lineage>
</organism>
<comment type="caution">
    <text evidence="1">The sequence shown here is derived from an EMBL/GenBank/DDBJ whole genome shotgun (WGS) entry which is preliminary data.</text>
</comment>